<comment type="similarity">
    <text evidence="2">Belongs to the tryptophan 2-monooxygenase family.</text>
</comment>
<evidence type="ECO:0000256" key="5">
    <source>
        <dbReference type="ARBA" id="ARBA00023070"/>
    </source>
</evidence>
<evidence type="ECO:0000256" key="4">
    <source>
        <dbReference type="ARBA" id="ARBA00017871"/>
    </source>
</evidence>
<sequence length="535" mass="59218">MMQMPPKFSKRQLLLSIGKTAGAATMYQAMTALGFAAESDYKGSPQLTGAPKGTRVLVLGGGLAGMTAAYELRKAGYAVRILEYNPRAGGRCWTIRGGDVYTELGGATQKCAFDPGLYINPGPWRIPYHHHAVLDYCKKFGVRLEPFIQVNYNALVHSTKAFGGKPQIYRHVQADFQGHTAELLGKAINAGALDEQFVPEDREKLLDALTRWGGLTKDRTYGPSLQSSLFRGFEVAPGGGLMPAQKFSTPMDYKELIASGLWKRISAGQDIEFQSSIFQPAGGMDMISKAFEREVKTLIRYNTKIVKIHQDDKKVRVTFKNSDGTGQEQTETADWCVCTIPLSILSQIPLTVGPAMHAAINAVPYGSSVKIGLQFKRRFWEQDEQIYGGISYTDTPIQRIAYPNSDYGKPGKGVLLGAYLWEGVNAYEFTAMSPAQRIRKAVEYGNLLHEQYAREFDNGVAVAWHRVPWVNGCYGHWTDPMREKHYNNLCQIDNRIVLAGEHASFIPAWMEGAVLSALDATERLHQTIVATAKTA</sequence>
<evidence type="ECO:0000313" key="8">
    <source>
        <dbReference type="EMBL" id="ABM56588.1"/>
    </source>
</evidence>
<keyword evidence="9" id="KW-1185">Reference proteome</keyword>
<evidence type="ECO:0000256" key="6">
    <source>
        <dbReference type="ARBA" id="ARBA00047321"/>
    </source>
</evidence>
<evidence type="ECO:0000259" key="7">
    <source>
        <dbReference type="Pfam" id="PF01593"/>
    </source>
</evidence>
<dbReference type="eggNOG" id="COG1231">
    <property type="taxonomic scope" value="Bacteria"/>
</dbReference>
<dbReference type="SUPFAM" id="SSF51905">
    <property type="entry name" value="FAD/NAD(P)-binding domain"/>
    <property type="match status" value="1"/>
</dbReference>
<gene>
    <name evidence="8" type="ordered locus">Veis_0808</name>
</gene>
<dbReference type="Proteomes" id="UP000000374">
    <property type="component" value="Chromosome"/>
</dbReference>
<dbReference type="RefSeq" id="WP_011808602.1">
    <property type="nucleotide sequence ID" value="NC_008786.1"/>
</dbReference>
<comment type="catalytic activity">
    <reaction evidence="6">
        <text>L-tryptophan + O2 = indole-3-acetamide + CO2 + H2O</text>
        <dbReference type="Rhea" id="RHEA:16165"/>
        <dbReference type="ChEBI" id="CHEBI:15377"/>
        <dbReference type="ChEBI" id="CHEBI:15379"/>
        <dbReference type="ChEBI" id="CHEBI:16031"/>
        <dbReference type="ChEBI" id="CHEBI:16526"/>
        <dbReference type="ChEBI" id="CHEBI:57912"/>
        <dbReference type="EC" id="1.13.12.3"/>
    </reaction>
</comment>
<keyword evidence="5" id="KW-0073">Auxin biosynthesis</keyword>
<dbReference type="InterPro" id="IPR036188">
    <property type="entry name" value="FAD/NAD-bd_sf"/>
</dbReference>
<dbReference type="EMBL" id="CP000542">
    <property type="protein sequence ID" value="ABM56588.1"/>
    <property type="molecule type" value="Genomic_DNA"/>
</dbReference>
<dbReference type="Pfam" id="PF01593">
    <property type="entry name" value="Amino_oxidase"/>
    <property type="match status" value="1"/>
</dbReference>
<evidence type="ECO:0000256" key="1">
    <source>
        <dbReference type="ARBA" id="ARBA00004814"/>
    </source>
</evidence>
<evidence type="ECO:0000256" key="2">
    <source>
        <dbReference type="ARBA" id="ARBA00005833"/>
    </source>
</evidence>
<evidence type="ECO:0000313" key="9">
    <source>
        <dbReference type="Proteomes" id="UP000000374"/>
    </source>
</evidence>
<dbReference type="HOGENOM" id="CLU_004498_8_3_4"/>
<dbReference type="SUPFAM" id="SSF54373">
    <property type="entry name" value="FAD-linked reductases, C-terminal domain"/>
    <property type="match status" value="1"/>
</dbReference>
<proteinExistence type="inferred from homology"/>
<protein>
    <recommendedName>
        <fullName evidence="4">Tryptophan 2-monooxygenase</fullName>
        <ecNumber evidence="3">1.13.12.3</ecNumber>
    </recommendedName>
</protein>
<feature type="domain" description="Amine oxidase" evidence="7">
    <location>
        <begin position="63"/>
        <end position="524"/>
    </location>
</feature>
<dbReference type="EC" id="1.13.12.3" evidence="3"/>
<dbReference type="STRING" id="391735.Veis_0808"/>
<dbReference type="PANTHER" id="PTHR10742:SF410">
    <property type="entry name" value="LYSINE-SPECIFIC HISTONE DEMETHYLASE 2"/>
    <property type="match status" value="1"/>
</dbReference>
<dbReference type="Gene3D" id="3.90.660.10">
    <property type="match status" value="1"/>
</dbReference>
<dbReference type="GO" id="GO:0009851">
    <property type="term" value="P:auxin biosynthetic process"/>
    <property type="evidence" value="ECO:0007669"/>
    <property type="project" value="UniProtKB-KW"/>
</dbReference>
<dbReference type="Gene3D" id="1.20.1440.240">
    <property type="match status" value="1"/>
</dbReference>
<dbReference type="KEGG" id="vei:Veis_0808"/>
<dbReference type="InterPro" id="IPR050281">
    <property type="entry name" value="Flavin_monoamine_oxidase"/>
</dbReference>
<dbReference type="GeneID" id="76459489"/>
<dbReference type="PANTHER" id="PTHR10742">
    <property type="entry name" value="FLAVIN MONOAMINE OXIDASE"/>
    <property type="match status" value="1"/>
</dbReference>
<evidence type="ECO:0000256" key="3">
    <source>
        <dbReference type="ARBA" id="ARBA00012535"/>
    </source>
</evidence>
<dbReference type="AlphaFoldDB" id="A1WG31"/>
<organism evidence="8 9">
    <name type="scientific">Verminephrobacter eiseniae (strain EF01-2)</name>
    <dbReference type="NCBI Taxonomy" id="391735"/>
    <lineage>
        <taxon>Bacteria</taxon>
        <taxon>Pseudomonadati</taxon>
        <taxon>Pseudomonadota</taxon>
        <taxon>Betaproteobacteria</taxon>
        <taxon>Burkholderiales</taxon>
        <taxon>Comamonadaceae</taxon>
        <taxon>Verminephrobacter</taxon>
    </lineage>
</organism>
<accession>A1WG31</accession>
<dbReference type="InterPro" id="IPR002937">
    <property type="entry name" value="Amino_oxidase"/>
</dbReference>
<comment type="pathway">
    <text evidence="1">Plant hormone metabolism; auxin biosynthesis.</text>
</comment>
<name>A1WG31_VEREI</name>
<dbReference type="Gene3D" id="3.50.50.60">
    <property type="entry name" value="FAD/NAD(P)-binding domain"/>
    <property type="match status" value="1"/>
</dbReference>
<dbReference type="GO" id="GO:0050361">
    <property type="term" value="F:tryptophan 2-monooxygenase activity"/>
    <property type="evidence" value="ECO:0007669"/>
    <property type="project" value="UniProtKB-EC"/>
</dbReference>
<reference evidence="9" key="1">
    <citation type="submission" date="2006-12" db="EMBL/GenBank/DDBJ databases">
        <title>Complete sequence of chromosome 1 of Verminephrobacter eiseniae EF01-2.</title>
        <authorList>
            <person name="Copeland A."/>
            <person name="Lucas S."/>
            <person name="Lapidus A."/>
            <person name="Barry K."/>
            <person name="Detter J.C."/>
            <person name="Glavina del Rio T."/>
            <person name="Dalin E."/>
            <person name="Tice H."/>
            <person name="Pitluck S."/>
            <person name="Chertkov O."/>
            <person name="Brettin T."/>
            <person name="Bruce D."/>
            <person name="Han C."/>
            <person name="Tapia R."/>
            <person name="Gilna P."/>
            <person name="Schmutz J."/>
            <person name="Larimer F."/>
            <person name="Land M."/>
            <person name="Hauser L."/>
            <person name="Kyrpides N."/>
            <person name="Kim E."/>
            <person name="Stahl D."/>
            <person name="Richardson P."/>
        </authorList>
    </citation>
    <scope>NUCLEOTIDE SEQUENCE [LARGE SCALE GENOMIC DNA]</scope>
    <source>
        <strain evidence="9">EF01-2</strain>
    </source>
</reference>